<feature type="transmembrane region" description="Helical" evidence="4">
    <location>
        <begin position="191"/>
        <end position="213"/>
    </location>
</feature>
<evidence type="ECO:0000256" key="4">
    <source>
        <dbReference type="SAM" id="Phobius"/>
    </source>
</evidence>
<dbReference type="EMBL" id="JACHMV010000001">
    <property type="protein sequence ID" value="MBB4778248.1"/>
    <property type="molecule type" value="Genomic_DNA"/>
</dbReference>
<dbReference type="AlphaFoldDB" id="A0A7W7IKA0"/>
<accession>A0A7W7IKA0</accession>
<dbReference type="RefSeq" id="WP_184889175.1">
    <property type="nucleotide sequence ID" value="NZ_BAAAHD010000006.1"/>
</dbReference>
<dbReference type="PANTHER" id="PTHR37042">
    <property type="entry name" value="OUTER MEMBRANE PROTEIN RV1973"/>
    <property type="match status" value="1"/>
</dbReference>
<dbReference type="PANTHER" id="PTHR37042:SF4">
    <property type="entry name" value="OUTER MEMBRANE PROTEIN RV1973"/>
    <property type="match status" value="1"/>
</dbReference>
<comment type="caution">
    <text evidence="6">The sequence shown here is derived from an EMBL/GenBank/DDBJ whole genome shotgun (WGS) entry which is preliminary data.</text>
</comment>
<organism evidence="6 7">
    <name type="scientific">Actinomadura livida</name>
    <dbReference type="NCBI Taxonomy" id="79909"/>
    <lineage>
        <taxon>Bacteria</taxon>
        <taxon>Bacillati</taxon>
        <taxon>Actinomycetota</taxon>
        <taxon>Actinomycetes</taxon>
        <taxon>Streptosporangiales</taxon>
        <taxon>Thermomonosporaceae</taxon>
        <taxon>Actinomadura</taxon>
    </lineage>
</organism>
<feature type="compositionally biased region" description="Acidic residues" evidence="3">
    <location>
        <begin position="168"/>
        <end position="179"/>
    </location>
</feature>
<feature type="compositionally biased region" description="Basic residues" evidence="3">
    <location>
        <begin position="1"/>
        <end position="11"/>
    </location>
</feature>
<evidence type="ECO:0000256" key="3">
    <source>
        <dbReference type="SAM" id="MobiDB-lite"/>
    </source>
</evidence>
<feature type="region of interest" description="Disordered" evidence="3">
    <location>
        <begin position="1"/>
        <end position="187"/>
    </location>
</feature>
<dbReference type="Proteomes" id="UP001501427">
    <property type="component" value="Unassembled WGS sequence"/>
</dbReference>
<evidence type="ECO:0000313" key="6">
    <source>
        <dbReference type="EMBL" id="MBB4778248.1"/>
    </source>
</evidence>
<proteinExistence type="predicted"/>
<protein>
    <submittedName>
        <fullName evidence="6">Mce-associated membrane protein</fullName>
    </submittedName>
</protein>
<evidence type="ECO:0000313" key="8">
    <source>
        <dbReference type="Proteomes" id="UP001501427"/>
    </source>
</evidence>
<keyword evidence="4" id="KW-1133">Transmembrane helix</keyword>
<keyword evidence="2 4" id="KW-0472">Membrane</keyword>
<reference evidence="5" key="1">
    <citation type="journal article" date="2014" name="Int. J. Syst. Evol. Microbiol.">
        <title>Complete genome of a new Firmicutes species belonging to the dominant human colonic microbiota ('Ruminococcus bicirculans') reveals two chromosomes and a selective capacity to utilize plant glucans.</title>
        <authorList>
            <consortium name="NISC Comparative Sequencing Program"/>
            <person name="Wegmann U."/>
            <person name="Louis P."/>
            <person name="Goesmann A."/>
            <person name="Henrissat B."/>
            <person name="Duncan S.H."/>
            <person name="Flint H.J."/>
        </authorList>
    </citation>
    <scope>NUCLEOTIDE SEQUENCE</scope>
    <source>
        <strain evidence="5">JCM 10667</strain>
    </source>
</reference>
<comment type="subcellular location">
    <subcellularLocation>
        <location evidence="1">Membrane</location>
    </subcellularLocation>
</comment>
<feature type="compositionally biased region" description="Basic and acidic residues" evidence="3">
    <location>
        <begin position="12"/>
        <end position="27"/>
    </location>
</feature>
<evidence type="ECO:0000256" key="2">
    <source>
        <dbReference type="ARBA" id="ARBA00023136"/>
    </source>
</evidence>
<reference evidence="6 7" key="3">
    <citation type="submission" date="2020-08" db="EMBL/GenBank/DDBJ databases">
        <title>Sequencing the genomes of 1000 actinobacteria strains.</title>
        <authorList>
            <person name="Klenk H.-P."/>
        </authorList>
    </citation>
    <scope>NUCLEOTIDE SEQUENCE [LARGE SCALE GENOMIC DNA]</scope>
    <source>
        <strain evidence="6 7">DSM 44772</strain>
    </source>
</reference>
<dbReference type="EMBL" id="BAAAHD010000006">
    <property type="protein sequence ID" value="GAA0548912.1"/>
    <property type="molecule type" value="Genomic_DNA"/>
</dbReference>
<feature type="compositionally biased region" description="Basic and acidic residues" evidence="3">
    <location>
        <begin position="33"/>
        <end position="46"/>
    </location>
</feature>
<keyword evidence="8" id="KW-1185">Reference proteome</keyword>
<feature type="compositionally biased region" description="Acidic residues" evidence="3">
    <location>
        <begin position="105"/>
        <end position="144"/>
    </location>
</feature>
<gene>
    <name evidence="6" type="ORF">F4557_006666</name>
    <name evidence="5" type="ORF">GCM10009546_08590</name>
</gene>
<keyword evidence="4" id="KW-0812">Transmembrane</keyword>
<reference evidence="5" key="4">
    <citation type="submission" date="2023-12" db="EMBL/GenBank/DDBJ databases">
        <authorList>
            <person name="Sun Q."/>
            <person name="Inoue M."/>
        </authorList>
    </citation>
    <scope>NUCLEOTIDE SEQUENCE</scope>
    <source>
        <strain evidence="5">JCM 10667</strain>
    </source>
</reference>
<feature type="compositionally biased region" description="Acidic residues" evidence="3">
    <location>
        <begin position="86"/>
        <end position="97"/>
    </location>
</feature>
<feature type="compositionally biased region" description="Basic residues" evidence="3">
    <location>
        <begin position="151"/>
        <end position="163"/>
    </location>
</feature>
<name>A0A7W7IKA0_9ACTN</name>
<evidence type="ECO:0000313" key="7">
    <source>
        <dbReference type="Proteomes" id="UP000549343"/>
    </source>
</evidence>
<evidence type="ECO:0000313" key="5">
    <source>
        <dbReference type="EMBL" id="GAA0548912.1"/>
    </source>
</evidence>
<dbReference type="Proteomes" id="UP000549343">
    <property type="component" value="Unassembled WGS sequence"/>
</dbReference>
<feature type="compositionally biased region" description="Basic and acidic residues" evidence="3">
    <location>
        <begin position="62"/>
        <end position="73"/>
    </location>
</feature>
<dbReference type="GO" id="GO:0016020">
    <property type="term" value="C:membrane"/>
    <property type="evidence" value="ECO:0007669"/>
    <property type="project" value="UniProtKB-SubCell"/>
</dbReference>
<reference evidence="8" key="2">
    <citation type="journal article" date="2019" name="Int. J. Syst. Evol. Microbiol.">
        <title>The Global Catalogue of Microorganisms (GCM) 10K type strain sequencing project: providing services to taxonomists for standard genome sequencing and annotation.</title>
        <authorList>
            <consortium name="The Broad Institute Genomics Platform"/>
            <consortium name="The Broad Institute Genome Sequencing Center for Infectious Disease"/>
            <person name="Wu L."/>
            <person name="Ma J."/>
        </authorList>
    </citation>
    <scope>NUCLEOTIDE SEQUENCE [LARGE SCALE GENOMIC DNA]</scope>
    <source>
        <strain evidence="8">JCM 10667</strain>
    </source>
</reference>
<evidence type="ECO:0000256" key="1">
    <source>
        <dbReference type="ARBA" id="ARBA00004370"/>
    </source>
</evidence>
<sequence length="347" mass="36864">MTMLGRGKRSARKNENAADDKARKAEEAAEAARLAEEAAAKAREAARLAQEAADAAAEDEPEPKKAVKTSEKPRRAKKAPEASGAPDDDADTAEETSEPARASVADEDAPEADEDVLAEESSVELDADEADAEEDEDDAEEEAVEAEKPKKPAKTAKPIKLKKPAAAEADDDEEEDDEDGGARGGATRSGYTVIAVLAVLVIAFGTAATMLYLKDREQNAVEAAGREGAWAASKAAKALSSYDFRTIDADMKTAADMTTGKLRSDYEKEMPSFKANATQQQLVGTTTVLKAGVVSATPDKVVVLVYANRTSATKDDETQRLPEALRLKMTMVETGGKWLAQDVDVIS</sequence>